<dbReference type="PANTHER" id="PTHR47932:SF44">
    <property type="entry name" value="MIOREX COMPLEX COMPONENT 1"/>
    <property type="match status" value="1"/>
</dbReference>
<gene>
    <name evidence="3" type="ORF">PGLA1383_LOCUS24536</name>
</gene>
<sequence>MPCSVQRRLGGGDLRQLTVEITALGKRSSWQLAALAFQELRPQGLQPDIVAFTATASALAGQWPLSFLVLDELRRDGLQADALFCGKLLVACEKAKGWSLALALLRGRPALTSQARGAAVNICKDVAGTWPWALQLLAEFQLWGPEPSLIPYNTAATACQRGGQWTLALQLLQHVGQVSFEPDLVSCGVALRSLAEGACWASAVDLLLRGMGERDEVAFGSAITACERASQATAALRLLAMLRCSRTPSSAVPFNAALSACDKAKFWEEALDMLGSMGRIRMPPDRLSFNAAISACGRSAYWALAGELLRTMRQQPGLRPDSVTCGALTSAYQRAERWDSALLLLRELPRSELGLAGGDVCAFSATLAALASAGEEGRASRWRTVVKVLGEMRFQQLVATRVTCNAALTALAAHGRWEQAIGLFVGMRAQLLEFDVVAVSAAGRSMAHGRQWGLLVELLLSLPRWRVLPNPITYQAALESMAGSLGGSGAERLAPELTEASQRLGLESLAAWRPGSGRW</sequence>
<proteinExistence type="predicted"/>
<dbReference type="InterPro" id="IPR011990">
    <property type="entry name" value="TPR-like_helical_dom_sf"/>
</dbReference>
<reference evidence="3" key="1">
    <citation type="submission" date="2021-02" db="EMBL/GenBank/DDBJ databases">
        <authorList>
            <person name="Dougan E. K."/>
            <person name="Rhodes N."/>
            <person name="Thang M."/>
            <person name="Chan C."/>
        </authorList>
    </citation>
    <scope>NUCLEOTIDE SEQUENCE</scope>
</reference>
<evidence type="ECO:0000256" key="2">
    <source>
        <dbReference type="PROSITE-ProRule" id="PRU00708"/>
    </source>
</evidence>
<evidence type="ECO:0000313" key="3">
    <source>
        <dbReference type="EMBL" id="CAE8606548.1"/>
    </source>
</evidence>
<dbReference type="Gene3D" id="1.25.40.10">
    <property type="entry name" value="Tetratricopeptide repeat domain"/>
    <property type="match status" value="3"/>
</dbReference>
<dbReference type="EMBL" id="CAJNNV010019435">
    <property type="protein sequence ID" value="CAE8606548.1"/>
    <property type="molecule type" value="Genomic_DNA"/>
</dbReference>
<dbReference type="PROSITE" id="PS51375">
    <property type="entry name" value="PPR"/>
    <property type="match status" value="1"/>
</dbReference>
<name>A0A813F292_POLGL</name>
<comment type="caution">
    <text evidence="3">The sequence shown here is derived from an EMBL/GenBank/DDBJ whole genome shotgun (WGS) entry which is preliminary data.</text>
</comment>
<feature type="repeat" description="PPR" evidence="2">
    <location>
        <begin position="250"/>
        <end position="284"/>
    </location>
</feature>
<dbReference type="PANTHER" id="PTHR47932">
    <property type="entry name" value="ATPASE EXPRESSION PROTEIN 3"/>
    <property type="match status" value="1"/>
</dbReference>
<evidence type="ECO:0000256" key="1">
    <source>
        <dbReference type="ARBA" id="ARBA00022737"/>
    </source>
</evidence>
<dbReference type="AlphaFoldDB" id="A0A813F292"/>
<accession>A0A813F292</accession>
<organism evidence="3 4">
    <name type="scientific">Polarella glacialis</name>
    <name type="common">Dinoflagellate</name>
    <dbReference type="NCBI Taxonomy" id="89957"/>
    <lineage>
        <taxon>Eukaryota</taxon>
        <taxon>Sar</taxon>
        <taxon>Alveolata</taxon>
        <taxon>Dinophyceae</taxon>
        <taxon>Suessiales</taxon>
        <taxon>Suessiaceae</taxon>
        <taxon>Polarella</taxon>
    </lineage>
</organism>
<evidence type="ECO:0000313" key="4">
    <source>
        <dbReference type="Proteomes" id="UP000654075"/>
    </source>
</evidence>
<dbReference type="InterPro" id="IPR002885">
    <property type="entry name" value="PPR_rpt"/>
</dbReference>
<keyword evidence="4" id="KW-1185">Reference proteome</keyword>
<keyword evidence="1" id="KW-0677">Repeat</keyword>
<dbReference type="Proteomes" id="UP000654075">
    <property type="component" value="Unassembled WGS sequence"/>
</dbReference>
<evidence type="ECO:0008006" key="5">
    <source>
        <dbReference type="Google" id="ProtNLM"/>
    </source>
</evidence>
<dbReference type="Pfam" id="PF01535">
    <property type="entry name" value="PPR"/>
    <property type="match status" value="1"/>
</dbReference>
<protein>
    <recommendedName>
        <fullName evidence="5">Pentatricopeptide repeat-containing protein, chloroplastic</fullName>
    </recommendedName>
</protein>